<evidence type="ECO:0000313" key="2">
    <source>
        <dbReference type="Proteomes" id="UP000011115"/>
    </source>
</evidence>
<dbReference type="AlphaFoldDB" id="M1D9K1"/>
<reference evidence="2" key="1">
    <citation type="journal article" date="2011" name="Nature">
        <title>Genome sequence and analysis of the tuber crop potato.</title>
        <authorList>
            <consortium name="The Potato Genome Sequencing Consortium"/>
        </authorList>
    </citation>
    <scope>NUCLEOTIDE SEQUENCE [LARGE SCALE GENOMIC DNA]</scope>
    <source>
        <strain evidence="2">cv. DM1-3 516 R44</strain>
    </source>
</reference>
<dbReference type="PaxDb" id="4113-PGSC0003DMT400085465"/>
<keyword evidence="2" id="KW-1185">Reference proteome</keyword>
<proteinExistence type="predicted"/>
<protein>
    <submittedName>
        <fullName evidence="1">Uncharacterized protein</fullName>
    </submittedName>
</protein>
<reference evidence="1" key="2">
    <citation type="submission" date="2015-06" db="UniProtKB">
        <authorList>
            <consortium name="EnsemblPlants"/>
        </authorList>
    </citation>
    <scope>IDENTIFICATION</scope>
    <source>
        <strain evidence="1">DM1-3 516 R44</strain>
    </source>
</reference>
<dbReference type="HOGENOM" id="CLU_029307_7_3_1"/>
<dbReference type="Proteomes" id="UP000011115">
    <property type="component" value="Unassembled WGS sequence"/>
</dbReference>
<evidence type="ECO:0000313" key="1">
    <source>
        <dbReference type="EnsemblPlants" id="PGSC0003DMT400085465"/>
    </source>
</evidence>
<dbReference type="InParanoid" id="M1D9K1"/>
<name>M1D9K1_SOLTU</name>
<sequence>MEIAQEFRKEEKRVEMAKQKKYTKKAREKRLIPFDLNVRPYDRSLVNSMHAFRAAQEIDQMIVANFAAEVMAKAMASSGDQNDNAPGTIVVLQKDTPGTNVQTDGAIA</sequence>
<organism evidence="1 2">
    <name type="scientific">Solanum tuberosum</name>
    <name type="common">Potato</name>
    <dbReference type="NCBI Taxonomy" id="4113"/>
    <lineage>
        <taxon>Eukaryota</taxon>
        <taxon>Viridiplantae</taxon>
        <taxon>Streptophyta</taxon>
        <taxon>Embryophyta</taxon>
        <taxon>Tracheophyta</taxon>
        <taxon>Spermatophyta</taxon>
        <taxon>Magnoliopsida</taxon>
        <taxon>eudicotyledons</taxon>
        <taxon>Gunneridae</taxon>
        <taxon>Pentapetalae</taxon>
        <taxon>asterids</taxon>
        <taxon>lamiids</taxon>
        <taxon>Solanales</taxon>
        <taxon>Solanaceae</taxon>
        <taxon>Solanoideae</taxon>
        <taxon>Solaneae</taxon>
        <taxon>Solanum</taxon>
    </lineage>
</organism>
<dbReference type="Gramene" id="PGSC0003DMT400085465">
    <property type="protein sequence ID" value="PGSC0003DMT400085465"/>
    <property type="gene ID" value="PGSC0003DMG400035036"/>
</dbReference>
<accession>M1D9K1</accession>
<dbReference type="EnsemblPlants" id="PGSC0003DMT400085465">
    <property type="protein sequence ID" value="PGSC0003DMT400085465"/>
    <property type="gene ID" value="PGSC0003DMG400035036"/>
</dbReference>